<evidence type="ECO:0000256" key="2">
    <source>
        <dbReference type="ARBA" id="ARBA00023242"/>
    </source>
</evidence>
<protein>
    <recommendedName>
        <fullName evidence="5">RRM domain-containing protein</fullName>
    </recommendedName>
</protein>
<dbReference type="PROSITE" id="PS50102">
    <property type="entry name" value="RRM"/>
    <property type="match status" value="2"/>
</dbReference>
<dbReference type="GO" id="GO:0000785">
    <property type="term" value="C:chromatin"/>
    <property type="evidence" value="ECO:0007669"/>
    <property type="project" value="TreeGrafter"/>
</dbReference>
<dbReference type="Pfam" id="PF00076">
    <property type="entry name" value="RRM_1"/>
    <property type="match status" value="2"/>
</dbReference>
<evidence type="ECO:0000313" key="7">
    <source>
        <dbReference type="Proteomes" id="UP000015105"/>
    </source>
</evidence>
<dbReference type="FunFam" id="3.30.70.330:FF:000364">
    <property type="entry name" value="heterogeneous nuclear ribonucleoprotein 1"/>
    <property type="match status" value="1"/>
</dbReference>
<keyword evidence="7" id="KW-1185">Reference proteome</keyword>
<name>A0A453GLU1_AEGTS</name>
<reference evidence="6" key="3">
    <citation type="journal article" date="2017" name="Nature">
        <title>Genome sequence of the progenitor of the wheat D genome Aegilops tauschii.</title>
        <authorList>
            <person name="Luo M.C."/>
            <person name="Gu Y.Q."/>
            <person name="Puiu D."/>
            <person name="Wang H."/>
            <person name="Twardziok S.O."/>
            <person name="Deal K.R."/>
            <person name="Huo N."/>
            <person name="Zhu T."/>
            <person name="Wang L."/>
            <person name="Wang Y."/>
            <person name="McGuire P.E."/>
            <person name="Liu S."/>
            <person name="Long H."/>
            <person name="Ramasamy R.K."/>
            <person name="Rodriguez J.C."/>
            <person name="Van S.L."/>
            <person name="Yuan L."/>
            <person name="Wang Z."/>
            <person name="Xia Z."/>
            <person name="Xiao L."/>
            <person name="Anderson O.D."/>
            <person name="Ouyang S."/>
            <person name="Liang Y."/>
            <person name="Zimin A.V."/>
            <person name="Pertea G."/>
            <person name="Qi P."/>
            <person name="Bennetzen J.L."/>
            <person name="Dai X."/>
            <person name="Dawson M.W."/>
            <person name="Muller H.G."/>
            <person name="Kugler K."/>
            <person name="Rivarola-Duarte L."/>
            <person name="Spannagl M."/>
            <person name="Mayer K.F.X."/>
            <person name="Lu F.H."/>
            <person name="Bevan M.W."/>
            <person name="Leroy P."/>
            <person name="Li P."/>
            <person name="You F.M."/>
            <person name="Sun Q."/>
            <person name="Liu Z."/>
            <person name="Lyons E."/>
            <person name="Wicker T."/>
            <person name="Salzberg S.L."/>
            <person name="Devos K.M."/>
            <person name="Dvorak J."/>
        </authorList>
    </citation>
    <scope>NUCLEOTIDE SEQUENCE [LARGE SCALE GENOMIC DNA]</scope>
    <source>
        <strain evidence="6">cv. AL8/78</strain>
    </source>
</reference>
<dbReference type="InterPro" id="IPR035979">
    <property type="entry name" value="RBD_domain_sf"/>
</dbReference>
<organism evidence="6 7">
    <name type="scientific">Aegilops tauschii subsp. strangulata</name>
    <name type="common">Goatgrass</name>
    <dbReference type="NCBI Taxonomy" id="200361"/>
    <lineage>
        <taxon>Eukaryota</taxon>
        <taxon>Viridiplantae</taxon>
        <taxon>Streptophyta</taxon>
        <taxon>Embryophyta</taxon>
        <taxon>Tracheophyta</taxon>
        <taxon>Spermatophyta</taxon>
        <taxon>Magnoliopsida</taxon>
        <taxon>Liliopsida</taxon>
        <taxon>Poales</taxon>
        <taxon>Poaceae</taxon>
        <taxon>BOP clade</taxon>
        <taxon>Pooideae</taxon>
        <taxon>Triticodae</taxon>
        <taxon>Triticeae</taxon>
        <taxon>Triticinae</taxon>
        <taxon>Aegilops</taxon>
    </lineage>
</organism>
<dbReference type="Proteomes" id="UP000015105">
    <property type="component" value="Chromosome 3D"/>
</dbReference>
<dbReference type="InterPro" id="IPR000504">
    <property type="entry name" value="RRM_dom"/>
</dbReference>
<reference evidence="7" key="1">
    <citation type="journal article" date="2014" name="Science">
        <title>Ancient hybridizations among the ancestral genomes of bread wheat.</title>
        <authorList>
            <consortium name="International Wheat Genome Sequencing Consortium,"/>
            <person name="Marcussen T."/>
            <person name="Sandve S.R."/>
            <person name="Heier L."/>
            <person name="Spannagl M."/>
            <person name="Pfeifer M."/>
            <person name="Jakobsen K.S."/>
            <person name="Wulff B.B."/>
            <person name="Steuernagel B."/>
            <person name="Mayer K.F."/>
            <person name="Olsen O.A."/>
        </authorList>
    </citation>
    <scope>NUCLEOTIDE SEQUENCE [LARGE SCALE GENOMIC DNA]</scope>
    <source>
        <strain evidence="7">cv. AL8/78</strain>
    </source>
</reference>
<keyword evidence="2" id="KW-0539">Nucleus</keyword>
<evidence type="ECO:0000313" key="6">
    <source>
        <dbReference type="EnsemblPlants" id="AET3Gv21106500.5"/>
    </source>
</evidence>
<accession>A0A453GLU1</accession>
<proteinExistence type="predicted"/>
<reference evidence="7" key="2">
    <citation type="journal article" date="2017" name="Nat. Plants">
        <title>The Aegilops tauschii genome reveals multiple impacts of transposons.</title>
        <authorList>
            <person name="Zhao G."/>
            <person name="Zou C."/>
            <person name="Li K."/>
            <person name="Wang K."/>
            <person name="Li T."/>
            <person name="Gao L."/>
            <person name="Zhang X."/>
            <person name="Wang H."/>
            <person name="Yang Z."/>
            <person name="Liu X."/>
            <person name="Jiang W."/>
            <person name="Mao L."/>
            <person name="Kong X."/>
            <person name="Jiao Y."/>
            <person name="Jia J."/>
        </authorList>
    </citation>
    <scope>NUCLEOTIDE SEQUENCE [LARGE SCALE GENOMIC DNA]</scope>
    <source>
        <strain evidence="7">cv. AL8/78</strain>
    </source>
</reference>
<feature type="domain" description="RRM" evidence="5">
    <location>
        <begin position="3"/>
        <end position="79"/>
    </location>
</feature>
<reference evidence="6" key="4">
    <citation type="submission" date="2019-03" db="UniProtKB">
        <authorList>
            <consortium name="EnsemblPlants"/>
        </authorList>
    </citation>
    <scope>IDENTIFICATION</scope>
</reference>
<dbReference type="InterPro" id="IPR012677">
    <property type="entry name" value="Nucleotide-bd_a/b_plait_sf"/>
</dbReference>
<dbReference type="SUPFAM" id="SSF54928">
    <property type="entry name" value="RNA-binding domain, RBD"/>
    <property type="match status" value="2"/>
</dbReference>
<dbReference type="GO" id="GO:0010468">
    <property type="term" value="P:regulation of gene expression"/>
    <property type="evidence" value="ECO:0007669"/>
    <property type="project" value="TreeGrafter"/>
</dbReference>
<evidence type="ECO:0000256" key="1">
    <source>
        <dbReference type="ARBA" id="ARBA00004123"/>
    </source>
</evidence>
<comment type="subcellular location">
    <subcellularLocation>
        <location evidence="1">Nucleus</location>
    </subcellularLocation>
</comment>
<sequence>MATKLVVFGLPWDVDSEGLRKHMAKFGPLEDCVVMKDRVSGRSRGFGYVTFSSADDVKNVLECEHFLGNRPLEVKIAIPREELKPQPPGTKTATRIFVGRIPQSADESMFRRGILKRLEKLLIFTCQRNMAQKVTVELGLSLFRAQESVDSIMQESHEFDGTTLHVDRATPKHQDEDIRHPPSRPSKDGGDYGLGYGAYDVYIAAATMFGALGPPTRYDHPGSAYGRGYSGSPQGTGKKIFVGGIPQEANKDDLRNYFGGFGRVANVFIPRDPKGSGHRAFGFVTFSDEGVADKVADKSHEILGCKVTVDIAAPPRGDSSGRFADPMPGVDLHAPPYGSMRPFGMFCGNLGYDRGYGPSGGGSRSRMDGRHRPY</sequence>
<dbReference type="STRING" id="200361.A0A453GLU1"/>
<evidence type="ECO:0000259" key="5">
    <source>
        <dbReference type="PROSITE" id="PS50102"/>
    </source>
</evidence>
<feature type="domain" description="RRM" evidence="5">
    <location>
        <begin position="238"/>
        <end position="314"/>
    </location>
</feature>
<dbReference type="GO" id="GO:0005654">
    <property type="term" value="C:nucleoplasm"/>
    <property type="evidence" value="ECO:0007669"/>
    <property type="project" value="TreeGrafter"/>
</dbReference>
<feature type="compositionally biased region" description="Basic and acidic residues" evidence="4">
    <location>
        <begin position="161"/>
        <end position="190"/>
    </location>
</feature>
<dbReference type="Gene3D" id="3.30.70.330">
    <property type="match status" value="3"/>
</dbReference>
<dbReference type="EnsemblPlants" id="AET3Gv21106500.5">
    <property type="protein sequence ID" value="AET3Gv21106500.5"/>
    <property type="gene ID" value="AET3Gv21106500"/>
</dbReference>
<dbReference type="AlphaFoldDB" id="A0A453GLU1"/>
<reference evidence="6" key="5">
    <citation type="journal article" date="2021" name="G3 (Bethesda)">
        <title>Aegilops tauschii genome assembly Aet v5.0 features greater sequence contiguity and improved annotation.</title>
        <authorList>
            <person name="Wang L."/>
            <person name="Zhu T."/>
            <person name="Rodriguez J.C."/>
            <person name="Deal K.R."/>
            <person name="Dubcovsky J."/>
            <person name="McGuire P.E."/>
            <person name="Lux T."/>
            <person name="Spannagl M."/>
            <person name="Mayer K.F.X."/>
            <person name="Baldrich P."/>
            <person name="Meyers B.C."/>
            <person name="Huo N."/>
            <person name="Gu Y.Q."/>
            <person name="Zhou H."/>
            <person name="Devos K.M."/>
            <person name="Bennetzen J.L."/>
            <person name="Unver T."/>
            <person name="Budak H."/>
            <person name="Gulick P.J."/>
            <person name="Galiba G."/>
            <person name="Kalapos B."/>
            <person name="Nelson D.R."/>
            <person name="Li P."/>
            <person name="You F.M."/>
            <person name="Luo M.C."/>
            <person name="Dvorak J."/>
        </authorList>
    </citation>
    <scope>NUCLEOTIDE SEQUENCE [LARGE SCALE GENOMIC DNA]</scope>
    <source>
        <strain evidence="6">cv. AL8/78</strain>
    </source>
</reference>
<dbReference type="PANTHER" id="PTHR48033:SF10">
    <property type="entry name" value="RNA-BINDING PROTEIN SQUID"/>
    <property type="match status" value="1"/>
</dbReference>
<dbReference type="GO" id="GO:0003723">
    <property type="term" value="F:RNA binding"/>
    <property type="evidence" value="ECO:0007669"/>
    <property type="project" value="UniProtKB-UniRule"/>
</dbReference>
<dbReference type="SMART" id="SM00360">
    <property type="entry name" value="RRM"/>
    <property type="match status" value="2"/>
</dbReference>
<evidence type="ECO:0000256" key="4">
    <source>
        <dbReference type="SAM" id="MobiDB-lite"/>
    </source>
</evidence>
<keyword evidence="3" id="KW-0694">RNA-binding</keyword>
<evidence type="ECO:0000256" key="3">
    <source>
        <dbReference type="PROSITE-ProRule" id="PRU00176"/>
    </source>
</evidence>
<dbReference type="PANTHER" id="PTHR48033">
    <property type="entry name" value="RNA-BINDING (RRM/RBD/RNP MOTIFS) FAMILY PROTEIN"/>
    <property type="match status" value="1"/>
</dbReference>
<dbReference type="Gramene" id="AET3Gv21106500.5">
    <property type="protein sequence ID" value="AET3Gv21106500.5"/>
    <property type="gene ID" value="AET3Gv21106500"/>
</dbReference>
<feature type="region of interest" description="Disordered" evidence="4">
    <location>
        <begin position="161"/>
        <end position="191"/>
    </location>
</feature>